<evidence type="ECO:0000313" key="11">
    <source>
        <dbReference type="Proteomes" id="UP000539175"/>
    </source>
</evidence>
<dbReference type="Gene3D" id="2.60.120.430">
    <property type="entry name" value="Galactose-binding lectin"/>
    <property type="match status" value="1"/>
</dbReference>
<sequence>MPPHAARRLNRQRLRHPVLAVAALALMASGAHAGERRDLPLSAGWQFHQGDVGGAEAPAFNDTGWATVGLPHTWNHLGGTAQRGPDYNATRGAGWYRLRFTPPADYTHAKVWLQFDGASINTEVWLNGRKLGVHQGAFGRFRFDATPALKLGKVNVLAVRTDNSSPSKAGSPTTDVIPMSGDFFLFGGLYRQVSLIATDPVHIDMLDWGGPGLYAHTDSVDGHTAIIAVTARVKNDAAQARQVVVKTAIVDAQGVPVATDSHPLSLAAGALEEPEQSLSVPNPHLWDGRTDPYLYQVVTRVETADGQMLDQVTQPLGIRSFRFDPDQGFFLNGRHVSLHGVSRHQDRPGKGWAITPADQAQDMDIMLDLGINTLRLAHYQHDQAIYDLADKDGVVVWAEIPLVNRTAPETPEGDKGVTSAAFADNADSQLHELIKQNYNHPSVVTWSIGNEVNLMASFGRGVSKARPLLTRLNQAAYDLDHTRPTTMADCCEPWPDQPKPGLDVVAEITDLLGYNRYQGWYYDKPEDLGPVLDRLHKLHPRLPLSVSEYGAGGALTQHTDQAQAGVVYAKGHFHPEELESRLHEIWWAQLKARPYLWGTFIWNMFDFASDSRTEGDMVDTNDKGLVSYDRTVKKDVFFFYKADWSDQPVLHLNGRRYVDRAYPVTDVQAYSNAATARLTLNGRDLGTAPCPEHICRWPAVRLDVGDNVLVASADIGGKAIGDSLTWRFGGRADEIRIRAGASAGLTTAAGARYGSDAFVTGGTPHDRNPGPEFGKPDTTPPAVTGTPDPVLFETYREGAFRYHVPVPAGRYQVTLHFVEPALAAGARVFDVAANGGVVVKRLDVAAEAGGPLKALDRTVSVEVKGGDGLELDFRPVTGQAIVCAIDVVAAR</sequence>
<keyword evidence="2 10" id="KW-0378">Hydrolase</keyword>
<dbReference type="Pfam" id="PF02837">
    <property type="entry name" value="Glyco_hydro_2_N"/>
    <property type="match status" value="1"/>
</dbReference>
<accession>A0A7X0EAE0</accession>
<dbReference type="Gene3D" id="2.60.120.260">
    <property type="entry name" value="Galactose-binding domain-like"/>
    <property type="match status" value="1"/>
</dbReference>
<proteinExistence type="inferred from homology"/>
<dbReference type="PANTHER" id="PTHR42732:SF1">
    <property type="entry name" value="BETA-MANNOSIDASE"/>
    <property type="match status" value="1"/>
</dbReference>
<dbReference type="EMBL" id="JACIIZ010000001">
    <property type="protein sequence ID" value="MBB6249477.1"/>
    <property type="molecule type" value="Genomic_DNA"/>
</dbReference>
<evidence type="ECO:0000313" key="10">
    <source>
        <dbReference type="EMBL" id="MBB6249477.1"/>
    </source>
</evidence>
<dbReference type="InterPro" id="IPR006102">
    <property type="entry name" value="Ig-like_GH2"/>
</dbReference>
<evidence type="ECO:0000259" key="8">
    <source>
        <dbReference type="Pfam" id="PF02837"/>
    </source>
</evidence>
<dbReference type="InterPro" id="IPR051913">
    <property type="entry name" value="GH2_Domain-Containing"/>
</dbReference>
<feature type="chain" id="PRO_5031178908" evidence="5">
    <location>
        <begin position="34"/>
        <end position="891"/>
    </location>
</feature>
<evidence type="ECO:0000259" key="6">
    <source>
        <dbReference type="Pfam" id="PF00703"/>
    </source>
</evidence>
<protein>
    <submittedName>
        <fullName evidence="10">Beta-galactosidase</fullName>
        <ecNumber evidence="10">3.2.1.23</ecNumber>
    </submittedName>
</protein>
<evidence type="ECO:0000256" key="4">
    <source>
        <dbReference type="SAM" id="MobiDB-lite"/>
    </source>
</evidence>
<dbReference type="InterPro" id="IPR006101">
    <property type="entry name" value="Glyco_hydro_2"/>
</dbReference>
<dbReference type="InterPro" id="IPR013783">
    <property type="entry name" value="Ig-like_fold"/>
</dbReference>
<dbReference type="RefSeq" id="WP_184796270.1">
    <property type="nucleotide sequence ID" value="NZ_JACIIZ010000001.1"/>
</dbReference>
<dbReference type="InterPro" id="IPR006103">
    <property type="entry name" value="Glyco_hydro_2_cat"/>
</dbReference>
<name>A0A7X0EAE0_9PROT</name>
<dbReference type="PANTHER" id="PTHR42732">
    <property type="entry name" value="BETA-GALACTOSIDASE"/>
    <property type="match status" value="1"/>
</dbReference>
<dbReference type="PRINTS" id="PR00132">
    <property type="entry name" value="GLHYDRLASE2"/>
</dbReference>
<dbReference type="Proteomes" id="UP000539175">
    <property type="component" value="Unassembled WGS sequence"/>
</dbReference>
<dbReference type="InterPro" id="IPR006104">
    <property type="entry name" value="Glyco_hydro_2_N"/>
</dbReference>
<keyword evidence="3 10" id="KW-0326">Glycosidase</keyword>
<dbReference type="InterPro" id="IPR017853">
    <property type="entry name" value="GH"/>
</dbReference>
<dbReference type="Pfam" id="PF11721">
    <property type="entry name" value="Malectin"/>
    <property type="match status" value="1"/>
</dbReference>
<dbReference type="GO" id="GO:0004565">
    <property type="term" value="F:beta-galactosidase activity"/>
    <property type="evidence" value="ECO:0007669"/>
    <property type="project" value="UniProtKB-EC"/>
</dbReference>
<dbReference type="AlphaFoldDB" id="A0A7X0EAE0"/>
<dbReference type="Pfam" id="PF02836">
    <property type="entry name" value="Glyco_hydro_2_C"/>
    <property type="match status" value="1"/>
</dbReference>
<evidence type="ECO:0000256" key="1">
    <source>
        <dbReference type="ARBA" id="ARBA00007401"/>
    </source>
</evidence>
<dbReference type="GO" id="GO:0005975">
    <property type="term" value="P:carbohydrate metabolic process"/>
    <property type="evidence" value="ECO:0007669"/>
    <property type="project" value="InterPro"/>
</dbReference>
<evidence type="ECO:0000256" key="5">
    <source>
        <dbReference type="SAM" id="SignalP"/>
    </source>
</evidence>
<feature type="domain" description="Malectin" evidence="9">
    <location>
        <begin position="736"/>
        <end position="866"/>
    </location>
</feature>
<dbReference type="Gene3D" id="2.60.40.10">
    <property type="entry name" value="Immunoglobulins"/>
    <property type="match status" value="2"/>
</dbReference>
<organism evidence="10 11">
    <name type="scientific">Nitrospirillum iridis</name>
    <dbReference type="NCBI Taxonomy" id="765888"/>
    <lineage>
        <taxon>Bacteria</taxon>
        <taxon>Pseudomonadati</taxon>
        <taxon>Pseudomonadota</taxon>
        <taxon>Alphaproteobacteria</taxon>
        <taxon>Rhodospirillales</taxon>
        <taxon>Azospirillaceae</taxon>
        <taxon>Nitrospirillum</taxon>
    </lineage>
</organism>
<feature type="domain" description="Glycoside hydrolase family 2 immunoglobulin-like beta-sandwich" evidence="6">
    <location>
        <begin position="216"/>
        <end position="319"/>
    </location>
</feature>
<dbReference type="Pfam" id="PF00703">
    <property type="entry name" value="Glyco_hydro_2"/>
    <property type="match status" value="1"/>
</dbReference>
<feature type="signal peptide" evidence="5">
    <location>
        <begin position="1"/>
        <end position="33"/>
    </location>
</feature>
<comment type="caution">
    <text evidence="10">The sequence shown here is derived from an EMBL/GenBank/DDBJ whole genome shotgun (WGS) entry which is preliminary data.</text>
</comment>
<dbReference type="EC" id="3.2.1.23" evidence="10"/>
<evidence type="ECO:0000259" key="7">
    <source>
        <dbReference type="Pfam" id="PF02836"/>
    </source>
</evidence>
<dbReference type="InterPro" id="IPR008979">
    <property type="entry name" value="Galactose-bd-like_sf"/>
</dbReference>
<evidence type="ECO:0000259" key="9">
    <source>
        <dbReference type="Pfam" id="PF11721"/>
    </source>
</evidence>
<dbReference type="SUPFAM" id="SSF51445">
    <property type="entry name" value="(Trans)glycosidases"/>
    <property type="match status" value="1"/>
</dbReference>
<feature type="region of interest" description="Disordered" evidence="4">
    <location>
        <begin position="760"/>
        <end position="784"/>
    </location>
</feature>
<dbReference type="Gene3D" id="3.20.20.80">
    <property type="entry name" value="Glycosidases"/>
    <property type="match status" value="1"/>
</dbReference>
<feature type="domain" description="Glycoside hydrolase family 2 catalytic" evidence="7">
    <location>
        <begin position="326"/>
        <end position="638"/>
    </location>
</feature>
<dbReference type="SUPFAM" id="SSF49303">
    <property type="entry name" value="beta-Galactosidase/glucuronidase domain"/>
    <property type="match status" value="1"/>
</dbReference>
<keyword evidence="5" id="KW-0732">Signal</keyword>
<keyword evidence="11" id="KW-1185">Reference proteome</keyword>
<dbReference type="SUPFAM" id="SSF49785">
    <property type="entry name" value="Galactose-binding domain-like"/>
    <property type="match status" value="1"/>
</dbReference>
<reference evidence="10 11" key="1">
    <citation type="submission" date="2020-08" db="EMBL/GenBank/DDBJ databases">
        <title>Genomic Encyclopedia of Type Strains, Phase IV (KMG-IV): sequencing the most valuable type-strain genomes for metagenomic binning, comparative biology and taxonomic classification.</title>
        <authorList>
            <person name="Goeker M."/>
        </authorList>
    </citation>
    <scope>NUCLEOTIDE SEQUENCE [LARGE SCALE GENOMIC DNA]</scope>
    <source>
        <strain evidence="10 11">DSM 22198</strain>
    </source>
</reference>
<gene>
    <name evidence="10" type="ORF">FHS74_000010</name>
</gene>
<dbReference type="InterPro" id="IPR036156">
    <property type="entry name" value="Beta-gal/glucu_dom_sf"/>
</dbReference>
<evidence type="ECO:0000256" key="2">
    <source>
        <dbReference type="ARBA" id="ARBA00022801"/>
    </source>
</evidence>
<comment type="similarity">
    <text evidence="1">Belongs to the glycosyl hydrolase 2 family.</text>
</comment>
<feature type="domain" description="Glycosyl hydrolases family 2 sugar binding" evidence="8">
    <location>
        <begin position="85"/>
        <end position="197"/>
    </location>
</feature>
<dbReference type="InterPro" id="IPR021720">
    <property type="entry name" value="Malectin_dom"/>
</dbReference>
<evidence type="ECO:0000256" key="3">
    <source>
        <dbReference type="ARBA" id="ARBA00023295"/>
    </source>
</evidence>